<sequence length="375" mass="44007">MTFKIFCDQNYLPEGMNYEAILYPFWGKPPENPEDPICGCFDHYVDIGKYLFKMSSLEEADFAIVPVNWALWNSELEHKARQLAEKVKLAGKPLISFFGGACSHLKLPIESDFVFRHSLYRSLRKNTDFTLPHWSEDFVENYLDNKINIRQKRLKPVVGFCGYAVKQNPKTHLKFLWSRVKKNVLNSKASIPPYNWGHVLRLRALDILAKDPNIITNFLIRERLVFFNQPDFKLKQKHRLEFVHNLIDSDYIFCCRGSGNNSFRFYEALCCGRIPVLVDTDCVLPYDFDIDWKKYCVWINENELHLIGDKIAEFHDNLSSQEFVDLQYECRRIWKERVSPEGFFSNFHRHLPIAKGTGNREQGTVAKISEEFLVL</sequence>
<organism evidence="1 2">
    <name type="scientific">Moorena producens (strain JHB)</name>
    <dbReference type="NCBI Taxonomy" id="1454205"/>
    <lineage>
        <taxon>Bacteria</taxon>
        <taxon>Bacillati</taxon>
        <taxon>Cyanobacteriota</taxon>
        <taxon>Cyanophyceae</taxon>
        <taxon>Coleofasciculales</taxon>
        <taxon>Coleofasciculaceae</taxon>
        <taxon>Moorena</taxon>
    </lineage>
</organism>
<accession>A0A1D9FUP2</accession>
<proteinExistence type="predicted"/>
<reference evidence="2" key="1">
    <citation type="submission" date="2016-10" db="EMBL/GenBank/DDBJ databases">
        <title>Comparative genomics uncovers the prolific and rare metabolic potential of the cyanobacterial genus Moorea.</title>
        <authorList>
            <person name="Leao T."/>
            <person name="Castelao G."/>
            <person name="Korobeynikov A."/>
            <person name="Monroe E.A."/>
            <person name="Podell S."/>
            <person name="Glukhov E."/>
            <person name="Allen E."/>
            <person name="Gerwick W.H."/>
            <person name="Gerwick L."/>
        </authorList>
    </citation>
    <scope>NUCLEOTIDE SEQUENCE [LARGE SCALE GENOMIC DNA]</scope>
    <source>
        <strain evidence="2">JHB</strain>
    </source>
</reference>
<gene>
    <name evidence="1" type="ORF">BJP36_03405</name>
</gene>
<name>A0A1D9FUP2_MOOP1</name>
<dbReference type="EMBL" id="CP017708">
    <property type="protein sequence ID" value="AOY79099.1"/>
    <property type="molecule type" value="Genomic_DNA"/>
</dbReference>
<protein>
    <submittedName>
        <fullName evidence="1">Exostosin</fullName>
    </submittedName>
</protein>
<dbReference type="Proteomes" id="UP000176944">
    <property type="component" value="Chromosome"/>
</dbReference>
<evidence type="ECO:0000313" key="2">
    <source>
        <dbReference type="Proteomes" id="UP000176944"/>
    </source>
</evidence>
<dbReference type="AlphaFoldDB" id="A0A1D9FUP2"/>
<evidence type="ECO:0000313" key="1">
    <source>
        <dbReference type="EMBL" id="AOY79099.1"/>
    </source>
</evidence>